<evidence type="ECO:0000256" key="1">
    <source>
        <dbReference type="SAM" id="Phobius"/>
    </source>
</evidence>
<keyword evidence="1" id="KW-0472">Membrane</keyword>
<reference evidence="2 3" key="1">
    <citation type="submission" date="2018-11" db="EMBL/GenBank/DDBJ databases">
        <title>Changes in penicillin susceptibility of Streptococcus suis isolates by amino acid alterations in the penicillin-binding protein.</title>
        <authorList>
            <person name="Niemann L."/>
            <person name="Eichhorn I."/>
        </authorList>
    </citation>
    <scope>NUCLEOTIDE SEQUENCE [LARGE SCALE GENOMIC DNA]</scope>
    <source>
        <strain evidence="2 3">IMT40738</strain>
    </source>
</reference>
<feature type="transmembrane region" description="Helical" evidence="1">
    <location>
        <begin position="38"/>
        <end position="58"/>
    </location>
</feature>
<sequence length="63" mass="7417">MECKTRTNLSINHCAEMLTLTLRSGAGLFAQPHHHIHLLYKIKFVDFLIYWLIISFILKFSKL</sequence>
<accession>A0A426FZZ7</accession>
<dbReference type="EMBL" id="RRZO01000090">
    <property type="protein sequence ID" value="RRN48308.1"/>
    <property type="molecule type" value="Genomic_DNA"/>
</dbReference>
<protein>
    <submittedName>
        <fullName evidence="2">Uncharacterized protein</fullName>
    </submittedName>
</protein>
<evidence type="ECO:0000313" key="3">
    <source>
        <dbReference type="Proteomes" id="UP000278566"/>
    </source>
</evidence>
<comment type="caution">
    <text evidence="2">The sequence shown here is derived from an EMBL/GenBank/DDBJ whole genome shotgun (WGS) entry which is preliminary data.</text>
</comment>
<name>A0A426FZZ7_STRSU</name>
<gene>
    <name evidence="2" type="ORF">EI220_11685</name>
</gene>
<keyword evidence="1" id="KW-1133">Transmembrane helix</keyword>
<proteinExistence type="predicted"/>
<evidence type="ECO:0000313" key="2">
    <source>
        <dbReference type="EMBL" id="RRN48308.1"/>
    </source>
</evidence>
<organism evidence="2 3">
    <name type="scientific">Streptococcus suis</name>
    <dbReference type="NCBI Taxonomy" id="1307"/>
    <lineage>
        <taxon>Bacteria</taxon>
        <taxon>Bacillati</taxon>
        <taxon>Bacillota</taxon>
        <taxon>Bacilli</taxon>
        <taxon>Lactobacillales</taxon>
        <taxon>Streptococcaceae</taxon>
        <taxon>Streptococcus</taxon>
    </lineage>
</organism>
<keyword evidence="1" id="KW-0812">Transmembrane</keyword>
<dbReference type="Proteomes" id="UP000278566">
    <property type="component" value="Unassembled WGS sequence"/>
</dbReference>
<dbReference type="AlphaFoldDB" id="A0A426FZZ7"/>